<protein>
    <recommendedName>
        <fullName evidence="7">TF-B3 domain-containing protein</fullName>
    </recommendedName>
</protein>
<keyword evidence="2" id="KW-0805">Transcription regulation</keyword>
<dbReference type="InterPro" id="IPR044837">
    <property type="entry name" value="REM16-like"/>
</dbReference>
<keyword evidence="9" id="KW-1185">Reference proteome</keyword>
<keyword evidence="3" id="KW-0238">DNA-binding</keyword>
<evidence type="ECO:0000256" key="4">
    <source>
        <dbReference type="ARBA" id="ARBA00023163"/>
    </source>
</evidence>
<dbReference type="PANTHER" id="PTHR31391:SF101">
    <property type="entry name" value="B3 DOMAIN-CONTAINING PROTEIN OS01G0234100"/>
    <property type="match status" value="1"/>
</dbReference>
<dbReference type="Gene3D" id="2.40.330.10">
    <property type="entry name" value="DNA-binding pseudobarrel domain"/>
    <property type="match status" value="1"/>
</dbReference>
<dbReference type="GO" id="GO:0003677">
    <property type="term" value="F:DNA binding"/>
    <property type="evidence" value="ECO:0007669"/>
    <property type="project" value="UniProtKB-KW"/>
</dbReference>
<feature type="domain" description="TF-B3" evidence="7">
    <location>
        <begin position="88"/>
        <end position="179"/>
    </location>
</feature>
<keyword evidence="5" id="KW-0539">Nucleus</keyword>
<dbReference type="SUPFAM" id="SSF101936">
    <property type="entry name" value="DNA-binding pseudobarrel domain"/>
    <property type="match status" value="1"/>
</dbReference>
<sequence length="435" mass="48544">MGVKEKRKKTAYEENHLALAHFSHGSNDYNPTSSPKPISMVAFHQDKSGTSLSYKQIQTLLDHDKAKQCAKERAEEVQANLDPGFPSFVKIMLPSHVSGGFWLGLPTKFCISHLPKEDVMMTLIDENQEELLAKFLPRKNGLSGGWKGFSIAHKLVEGDVLVFHLIKDTKFQVYIIRAYGLGGIDGVVGLLSLDSHPKCTSQSEHVMITENTSTEHQKTGLMADLPPSEEEETESNSEEVGSEVLEGIRFLENTVEFKDVKNIESFTIAVNGLIIDSEFPKEARTKYYKLCRSHGAFLHDNLLEGMNINLVVGAIFETVHIADSIQACKVSTSGDNFIAWDKSLAALEQLGMNVGFLRARLQRLKSIAFQSEADSKRYAEAQVGRAHIEKEIILVNGKLAELEKASKMLDLEIKTLEPKTKSDEMRFQSMVGFPW</sequence>
<dbReference type="EMBL" id="KZ305024">
    <property type="protein sequence ID" value="PIA56423.1"/>
    <property type="molecule type" value="Genomic_DNA"/>
</dbReference>
<dbReference type="SMART" id="SM01019">
    <property type="entry name" value="B3"/>
    <property type="match status" value="1"/>
</dbReference>
<feature type="compositionally biased region" description="Acidic residues" evidence="6">
    <location>
        <begin position="227"/>
        <end position="240"/>
    </location>
</feature>
<keyword evidence="4" id="KW-0804">Transcription</keyword>
<dbReference type="Proteomes" id="UP000230069">
    <property type="component" value="Unassembled WGS sequence"/>
</dbReference>
<feature type="region of interest" description="Disordered" evidence="6">
    <location>
        <begin position="213"/>
        <end position="240"/>
    </location>
</feature>
<dbReference type="GO" id="GO:0005634">
    <property type="term" value="C:nucleus"/>
    <property type="evidence" value="ECO:0007669"/>
    <property type="project" value="UniProtKB-SubCell"/>
</dbReference>
<evidence type="ECO:0000313" key="8">
    <source>
        <dbReference type="EMBL" id="PIA56423.1"/>
    </source>
</evidence>
<gene>
    <name evidence="8" type="ORF">AQUCO_00700624v1</name>
</gene>
<evidence type="ECO:0000256" key="6">
    <source>
        <dbReference type="SAM" id="MobiDB-lite"/>
    </source>
</evidence>
<comment type="subcellular location">
    <subcellularLocation>
        <location evidence="1">Nucleus</location>
    </subcellularLocation>
</comment>
<dbReference type="PROSITE" id="PS50863">
    <property type="entry name" value="B3"/>
    <property type="match status" value="1"/>
</dbReference>
<dbReference type="CDD" id="cd10017">
    <property type="entry name" value="B3_DNA"/>
    <property type="match status" value="1"/>
</dbReference>
<dbReference type="PANTHER" id="PTHR31391">
    <property type="entry name" value="B3 DOMAIN-CONTAINING PROTEIN OS11G0197600-RELATED"/>
    <property type="match status" value="1"/>
</dbReference>
<proteinExistence type="predicted"/>
<evidence type="ECO:0000259" key="7">
    <source>
        <dbReference type="PROSITE" id="PS50863"/>
    </source>
</evidence>
<dbReference type="InParanoid" id="A0A2G5EL01"/>
<dbReference type="InterPro" id="IPR003340">
    <property type="entry name" value="B3_DNA-bd"/>
</dbReference>
<evidence type="ECO:0000256" key="3">
    <source>
        <dbReference type="ARBA" id="ARBA00023125"/>
    </source>
</evidence>
<reference evidence="8 9" key="1">
    <citation type="submission" date="2017-09" db="EMBL/GenBank/DDBJ databases">
        <title>WGS assembly of Aquilegia coerulea Goldsmith.</title>
        <authorList>
            <person name="Hodges S."/>
            <person name="Kramer E."/>
            <person name="Nordborg M."/>
            <person name="Tomkins J."/>
            <person name="Borevitz J."/>
            <person name="Derieg N."/>
            <person name="Yan J."/>
            <person name="Mihaltcheva S."/>
            <person name="Hayes R.D."/>
            <person name="Rokhsar D."/>
        </authorList>
    </citation>
    <scope>NUCLEOTIDE SEQUENCE [LARGE SCALE GENOMIC DNA]</scope>
    <source>
        <strain evidence="9">cv. Goldsmith</strain>
    </source>
</reference>
<evidence type="ECO:0000313" key="9">
    <source>
        <dbReference type="Proteomes" id="UP000230069"/>
    </source>
</evidence>
<dbReference type="AlphaFoldDB" id="A0A2G5EL01"/>
<evidence type="ECO:0000256" key="5">
    <source>
        <dbReference type="ARBA" id="ARBA00023242"/>
    </source>
</evidence>
<dbReference type="STRING" id="218851.A0A2G5EL01"/>
<dbReference type="InterPro" id="IPR015300">
    <property type="entry name" value="DNA-bd_pseudobarrel_sf"/>
</dbReference>
<dbReference type="Pfam" id="PF02362">
    <property type="entry name" value="B3"/>
    <property type="match status" value="1"/>
</dbReference>
<name>A0A2G5EL01_AQUCA</name>
<accession>A0A2G5EL01</accession>
<dbReference type="OrthoDB" id="1909330at2759"/>
<evidence type="ECO:0000256" key="2">
    <source>
        <dbReference type="ARBA" id="ARBA00023015"/>
    </source>
</evidence>
<organism evidence="8 9">
    <name type="scientific">Aquilegia coerulea</name>
    <name type="common">Rocky mountain columbine</name>
    <dbReference type="NCBI Taxonomy" id="218851"/>
    <lineage>
        <taxon>Eukaryota</taxon>
        <taxon>Viridiplantae</taxon>
        <taxon>Streptophyta</taxon>
        <taxon>Embryophyta</taxon>
        <taxon>Tracheophyta</taxon>
        <taxon>Spermatophyta</taxon>
        <taxon>Magnoliopsida</taxon>
        <taxon>Ranunculales</taxon>
        <taxon>Ranunculaceae</taxon>
        <taxon>Thalictroideae</taxon>
        <taxon>Aquilegia</taxon>
    </lineage>
</organism>
<evidence type="ECO:0000256" key="1">
    <source>
        <dbReference type="ARBA" id="ARBA00004123"/>
    </source>
</evidence>